<evidence type="ECO:0000256" key="1">
    <source>
        <dbReference type="ARBA" id="ARBA00023015"/>
    </source>
</evidence>
<dbReference type="InterPro" id="IPR009057">
    <property type="entry name" value="Homeodomain-like_sf"/>
</dbReference>
<keyword evidence="1" id="KW-0805">Transcription regulation</keyword>
<dbReference type="Pfam" id="PF16925">
    <property type="entry name" value="TetR_C_13"/>
    <property type="match status" value="1"/>
</dbReference>
<keyword evidence="2 4" id="KW-0238">DNA-binding</keyword>
<feature type="DNA-binding region" description="H-T-H motif" evidence="4">
    <location>
        <begin position="33"/>
        <end position="52"/>
    </location>
</feature>
<dbReference type="GeneID" id="93565360"/>
<dbReference type="InterPro" id="IPR011075">
    <property type="entry name" value="TetR_C"/>
</dbReference>
<gene>
    <name evidence="6" type="ORF">BS640_06585</name>
</gene>
<dbReference type="Pfam" id="PF00440">
    <property type="entry name" value="TetR_N"/>
    <property type="match status" value="1"/>
</dbReference>
<dbReference type="InterPro" id="IPR036271">
    <property type="entry name" value="Tet_transcr_reg_TetR-rel_C_sf"/>
</dbReference>
<dbReference type="SUPFAM" id="SSF48498">
    <property type="entry name" value="Tetracyclin repressor-like, C-terminal domain"/>
    <property type="match status" value="1"/>
</dbReference>
<dbReference type="Proteomes" id="UP000192536">
    <property type="component" value="Unassembled WGS sequence"/>
</dbReference>
<keyword evidence="7" id="KW-1185">Reference proteome</keyword>
<evidence type="ECO:0000256" key="3">
    <source>
        <dbReference type="ARBA" id="ARBA00023163"/>
    </source>
</evidence>
<dbReference type="AlphaFoldDB" id="A0A1X0WHF9"/>
<comment type="caution">
    <text evidence="6">The sequence shown here is derived from an EMBL/GenBank/DDBJ whole genome shotgun (WGS) entry which is preliminary data.</text>
</comment>
<dbReference type="Gene3D" id="1.10.10.60">
    <property type="entry name" value="Homeodomain-like"/>
    <property type="match status" value="1"/>
</dbReference>
<evidence type="ECO:0000313" key="7">
    <source>
        <dbReference type="Proteomes" id="UP000192536"/>
    </source>
</evidence>
<dbReference type="PROSITE" id="PS50977">
    <property type="entry name" value="HTH_TETR_2"/>
    <property type="match status" value="1"/>
</dbReference>
<organism evidence="6 7">
    <name type="scientific">Rouxiella badensis</name>
    <dbReference type="NCBI Taxonomy" id="1646377"/>
    <lineage>
        <taxon>Bacteria</taxon>
        <taxon>Pseudomonadati</taxon>
        <taxon>Pseudomonadota</taxon>
        <taxon>Gammaproteobacteria</taxon>
        <taxon>Enterobacterales</taxon>
        <taxon>Yersiniaceae</taxon>
        <taxon>Rouxiella</taxon>
    </lineage>
</organism>
<dbReference type="GO" id="GO:0003677">
    <property type="term" value="F:DNA binding"/>
    <property type="evidence" value="ECO:0007669"/>
    <property type="project" value="UniProtKB-UniRule"/>
</dbReference>
<dbReference type="RefSeq" id="WP_017490546.1">
    <property type="nucleotide sequence ID" value="NZ_CAUQAZ010000161.1"/>
</dbReference>
<dbReference type="Gene3D" id="1.10.357.10">
    <property type="entry name" value="Tetracycline Repressor, domain 2"/>
    <property type="match status" value="1"/>
</dbReference>
<proteinExistence type="predicted"/>
<accession>A0A1X0WHF9</accession>
<keyword evidence="3" id="KW-0804">Transcription</keyword>
<feature type="domain" description="HTH tetR-type" evidence="5">
    <location>
        <begin position="10"/>
        <end position="70"/>
    </location>
</feature>
<dbReference type="InterPro" id="IPR001647">
    <property type="entry name" value="HTH_TetR"/>
</dbReference>
<evidence type="ECO:0000256" key="2">
    <source>
        <dbReference type="ARBA" id="ARBA00023125"/>
    </source>
</evidence>
<dbReference type="STRING" id="1646377.BS640_06585"/>
<dbReference type="PANTHER" id="PTHR47506">
    <property type="entry name" value="TRANSCRIPTIONAL REGULATORY PROTEIN"/>
    <property type="match status" value="1"/>
</dbReference>
<evidence type="ECO:0000259" key="5">
    <source>
        <dbReference type="PROSITE" id="PS50977"/>
    </source>
</evidence>
<dbReference type="EMBL" id="MRWE01000008">
    <property type="protein sequence ID" value="ORJ26235.1"/>
    <property type="molecule type" value="Genomic_DNA"/>
</dbReference>
<sequence length="202" mass="22912">MKKNLGRPRAFEPEDFLKVAMECFWSNGYQGTSISSLMQASGLASASIYKLYPDKRSVFFAALTQYMETGLARLQQRSRELDPEAALRETLEYGAMLSTGEAGKRGCLTIATATELLPGDREVQERVEFMFSGIRQNLETIFRRGQQQQVFRSDTPAEVMAETVFMLLEGMRVYGKVEPELENLKRTNDFIMRSVLQRHAAS</sequence>
<evidence type="ECO:0000313" key="6">
    <source>
        <dbReference type="EMBL" id="ORJ26235.1"/>
    </source>
</evidence>
<evidence type="ECO:0000256" key="4">
    <source>
        <dbReference type="PROSITE-ProRule" id="PRU00335"/>
    </source>
</evidence>
<name>A0A1X0WHF9_9GAMM</name>
<dbReference type="SUPFAM" id="SSF46689">
    <property type="entry name" value="Homeodomain-like"/>
    <property type="match status" value="1"/>
</dbReference>
<reference evidence="6 7" key="1">
    <citation type="journal article" date="2017" name="Int. J. Syst. Evol. Microbiol.">
        <title>Rouxiella badensis sp. nov. and Rouxiella silvae sp. nov. isolated from peat bog soil in Germany and emendation of the genus description.</title>
        <authorList>
            <person name="Le Fleche-Mateos A."/>
            <person name="Kugler J.H."/>
            <person name="Hansen S.H."/>
            <person name="Syldatk C."/>
            <person name="Hausmann R."/>
            <person name="Lomprez F."/>
            <person name="Vandenbogaert M."/>
            <person name="Manuguerra J.C."/>
            <person name="Grimont P.A."/>
        </authorList>
    </citation>
    <scope>NUCLEOTIDE SEQUENCE [LARGE SCALE GENOMIC DNA]</scope>
    <source>
        <strain evidence="6 7">DSM 100043</strain>
    </source>
</reference>
<dbReference type="PANTHER" id="PTHR47506:SF10">
    <property type="entry name" value="TRANSCRIPTIONAL REGULATORY PROTEIN"/>
    <property type="match status" value="1"/>
</dbReference>
<protein>
    <submittedName>
        <fullName evidence="6">TetR family transcriptional regulator</fullName>
    </submittedName>
</protein>